<evidence type="ECO:0000313" key="2">
    <source>
        <dbReference type="EMBL" id="MBC2692610.1"/>
    </source>
</evidence>
<name>A0A7X1GHK5_9PSED</name>
<dbReference type="Proteomes" id="UP000526003">
    <property type="component" value="Unassembled WGS sequence"/>
</dbReference>
<evidence type="ECO:0000256" key="1">
    <source>
        <dbReference type="SAM" id="Phobius"/>
    </source>
</evidence>
<dbReference type="AlphaFoldDB" id="A0A7X1GHK5"/>
<reference evidence="2 3" key="1">
    <citation type="submission" date="2020-08" db="EMBL/GenBank/DDBJ databases">
        <title>Pseudomonas sp. nov.</title>
        <authorList>
            <person name="Gieschler S."/>
            <person name="Fiedler G."/>
            <person name="Brinks E."/>
            <person name="Boehnlein C."/>
            <person name="Franz C.M.A.P."/>
            <person name="Kabisch J."/>
        </authorList>
    </citation>
    <scope>NUCLEOTIDE SEQUENCE [LARGE SCALE GENOMIC DNA]</scope>
    <source>
        <strain evidence="2 3">MBT-1</strain>
    </source>
</reference>
<gene>
    <name evidence="2" type="ORF">H7995_22730</name>
</gene>
<dbReference type="RefSeq" id="WP_185818887.1">
    <property type="nucleotide sequence ID" value="NZ_JACMYG010000030.1"/>
</dbReference>
<organism evidence="2 3">
    <name type="scientific">Pseudomonas kielensis</name>
    <dbReference type="NCBI Taxonomy" id="2762577"/>
    <lineage>
        <taxon>Bacteria</taxon>
        <taxon>Pseudomonadati</taxon>
        <taxon>Pseudomonadota</taxon>
        <taxon>Gammaproteobacteria</taxon>
        <taxon>Pseudomonadales</taxon>
        <taxon>Pseudomonadaceae</taxon>
        <taxon>Pseudomonas</taxon>
    </lineage>
</organism>
<accession>A0A7X1GHK5</accession>
<keyword evidence="1" id="KW-0812">Transmembrane</keyword>
<protein>
    <submittedName>
        <fullName evidence="2">Uncharacterized protein</fullName>
    </submittedName>
</protein>
<dbReference type="EMBL" id="JACMYG010000030">
    <property type="protein sequence ID" value="MBC2692610.1"/>
    <property type="molecule type" value="Genomic_DNA"/>
</dbReference>
<sequence length="104" mass="11292">MTLPQLMSKARKLLGALAFWSVWYLCVFGYPTELNMLLGVSSVLSAGDQLNGPNDMTMLIRMVLGLVLGVAAVIMVLKALGKIFPISVLAKASRSKNEPIKQLK</sequence>
<keyword evidence="1" id="KW-0472">Membrane</keyword>
<comment type="caution">
    <text evidence="2">The sequence shown here is derived from an EMBL/GenBank/DDBJ whole genome shotgun (WGS) entry which is preliminary data.</text>
</comment>
<keyword evidence="1" id="KW-1133">Transmembrane helix</keyword>
<evidence type="ECO:0000313" key="3">
    <source>
        <dbReference type="Proteomes" id="UP000526003"/>
    </source>
</evidence>
<feature type="transmembrane region" description="Helical" evidence="1">
    <location>
        <begin position="58"/>
        <end position="77"/>
    </location>
</feature>
<proteinExistence type="predicted"/>
<keyword evidence="3" id="KW-1185">Reference proteome</keyword>